<proteinExistence type="predicted"/>
<dbReference type="RefSeq" id="WP_147293392.1">
    <property type="nucleotide sequence ID" value="NZ_QRBE01000019.1"/>
</dbReference>
<protein>
    <submittedName>
        <fullName evidence="2">Uncharacterized protein</fullName>
    </submittedName>
</protein>
<evidence type="ECO:0000313" key="2">
    <source>
        <dbReference type="EMBL" id="RDS78936.1"/>
    </source>
</evidence>
<keyword evidence="3" id="KW-1185">Reference proteome</keyword>
<gene>
    <name evidence="2" type="ORF">DWU98_20165</name>
</gene>
<comment type="caution">
    <text evidence="2">The sequence shown here is derived from an EMBL/GenBank/DDBJ whole genome shotgun (WGS) entry which is preliminary data.</text>
</comment>
<feature type="chain" id="PRO_5016645614" evidence="1">
    <location>
        <begin position="22"/>
        <end position="188"/>
    </location>
</feature>
<evidence type="ECO:0000313" key="3">
    <source>
        <dbReference type="Proteomes" id="UP000254258"/>
    </source>
</evidence>
<keyword evidence="1" id="KW-0732">Signal</keyword>
<sequence length="188" mass="19954">MKKEINCLLVALLVNASVVCAAPSARACQANASAFLANPDKRTLAALAPNVGDQCWQIIGKSNSNLKKLLDSVSSGNYSAASYLAKNIKSLDGGNLEDSLVALGGFSDTRMTDLLAFANKGLISPHELRDALTMLPLSMSDNQAAQLFAMQARRSKVNKVTRSDLATQKSAALKAIDDFIGEIKSSQH</sequence>
<evidence type="ECO:0000256" key="1">
    <source>
        <dbReference type="SAM" id="SignalP"/>
    </source>
</evidence>
<feature type="signal peptide" evidence="1">
    <location>
        <begin position="1"/>
        <end position="21"/>
    </location>
</feature>
<dbReference type="AlphaFoldDB" id="A0A370WSE7"/>
<accession>A0A370WSE7</accession>
<organism evidence="2 3">
    <name type="scientific">Dyella monticola</name>
    <dbReference type="NCBI Taxonomy" id="1927958"/>
    <lineage>
        <taxon>Bacteria</taxon>
        <taxon>Pseudomonadati</taxon>
        <taxon>Pseudomonadota</taxon>
        <taxon>Gammaproteobacteria</taxon>
        <taxon>Lysobacterales</taxon>
        <taxon>Rhodanobacteraceae</taxon>
        <taxon>Dyella</taxon>
    </lineage>
</organism>
<dbReference type="EMBL" id="QRBE01000019">
    <property type="protein sequence ID" value="RDS78936.1"/>
    <property type="molecule type" value="Genomic_DNA"/>
</dbReference>
<reference evidence="2 3" key="1">
    <citation type="submission" date="2018-07" db="EMBL/GenBank/DDBJ databases">
        <title>Dyella monticola sp. nov. and Dyella psychrodurans sp. nov. isolated from monsoon evergreen broad-leaved forest soil of Dinghu Mountain, China.</title>
        <authorList>
            <person name="Gao Z."/>
            <person name="Qiu L."/>
        </authorList>
    </citation>
    <scope>NUCLEOTIDE SEQUENCE [LARGE SCALE GENOMIC DNA]</scope>
    <source>
        <strain evidence="2 3">4G-K06</strain>
    </source>
</reference>
<name>A0A370WSE7_9GAMM</name>
<dbReference type="Proteomes" id="UP000254258">
    <property type="component" value="Unassembled WGS sequence"/>
</dbReference>
<dbReference type="OrthoDB" id="5961387at2"/>